<keyword evidence="2" id="KW-1185">Reference proteome</keyword>
<sequence>MRDTWLFSATFPDVSDFQYPSEAVGQRHAQALMPETQRHRLIHAYSVRDID</sequence>
<protein>
    <submittedName>
        <fullName evidence="1">Uncharacterized protein</fullName>
    </submittedName>
</protein>
<gene>
    <name evidence="1" type="ORF">NYR99_21755</name>
</gene>
<accession>A0ABZ0DCA5</accession>
<name>A0ABZ0DCA5_9XANT</name>
<evidence type="ECO:0000313" key="2">
    <source>
        <dbReference type="Proteomes" id="UP001304534"/>
    </source>
</evidence>
<dbReference type="RefSeq" id="WP_316689309.1">
    <property type="nucleotide sequence ID" value="NZ_CP103837.1"/>
</dbReference>
<evidence type="ECO:0000313" key="1">
    <source>
        <dbReference type="EMBL" id="WOB26237.1"/>
    </source>
</evidence>
<organism evidence="1 2">
    <name type="scientific">Xanthomonas dyei</name>
    <dbReference type="NCBI Taxonomy" id="743699"/>
    <lineage>
        <taxon>Bacteria</taxon>
        <taxon>Pseudomonadati</taxon>
        <taxon>Pseudomonadota</taxon>
        <taxon>Gammaproteobacteria</taxon>
        <taxon>Lysobacterales</taxon>
        <taxon>Lysobacteraceae</taxon>
        <taxon>Xanthomonas</taxon>
    </lineage>
</organism>
<dbReference type="GeneID" id="95586556"/>
<reference evidence="1 2" key="1">
    <citation type="submission" date="2022-08" db="EMBL/GenBank/DDBJ databases">
        <title>Whole genome sequencing-based tracing of a 2022 introduction and outbreak of Xanthomonas hortorum pv. pelargonii.</title>
        <authorList>
            <person name="Iruegas-Bocardo F."/>
            <person name="Weisberg A.K."/>
            <person name="Riutta E.R."/>
            <person name="Kilday K."/>
            <person name="Bonkowski J.C."/>
            <person name="Creswell T."/>
            <person name="Daughtrey M.L."/>
            <person name="Rane K."/>
            <person name="Grunwald N.J."/>
            <person name="Chang J.H."/>
            <person name="Putnam M.L."/>
        </authorList>
    </citation>
    <scope>NUCLEOTIDE SEQUENCE [LARGE SCALE GENOMIC DNA]</scope>
    <source>
        <strain evidence="1 2">22-325</strain>
    </source>
</reference>
<dbReference type="Proteomes" id="UP001304534">
    <property type="component" value="Chromosome"/>
</dbReference>
<dbReference type="EMBL" id="CP103840">
    <property type="protein sequence ID" value="WOB26237.1"/>
    <property type="molecule type" value="Genomic_DNA"/>
</dbReference>
<proteinExistence type="predicted"/>